<evidence type="ECO:0000313" key="2">
    <source>
        <dbReference type="Proteomes" id="UP000887013"/>
    </source>
</evidence>
<evidence type="ECO:0000313" key="1">
    <source>
        <dbReference type="EMBL" id="GFT37832.1"/>
    </source>
</evidence>
<reference evidence="1" key="1">
    <citation type="submission" date="2020-08" db="EMBL/GenBank/DDBJ databases">
        <title>Multicomponent nature underlies the extraordinary mechanical properties of spider dragline silk.</title>
        <authorList>
            <person name="Kono N."/>
            <person name="Nakamura H."/>
            <person name="Mori M."/>
            <person name="Yoshida Y."/>
            <person name="Ohtoshi R."/>
            <person name="Malay A.D."/>
            <person name="Moran D.A.P."/>
            <person name="Tomita M."/>
            <person name="Numata K."/>
            <person name="Arakawa K."/>
        </authorList>
    </citation>
    <scope>NUCLEOTIDE SEQUENCE</scope>
</reference>
<accession>A0A8X6TRX6</accession>
<organism evidence="1 2">
    <name type="scientific">Nephila pilipes</name>
    <name type="common">Giant wood spider</name>
    <name type="synonym">Nephila maculata</name>
    <dbReference type="NCBI Taxonomy" id="299642"/>
    <lineage>
        <taxon>Eukaryota</taxon>
        <taxon>Metazoa</taxon>
        <taxon>Ecdysozoa</taxon>
        <taxon>Arthropoda</taxon>
        <taxon>Chelicerata</taxon>
        <taxon>Arachnida</taxon>
        <taxon>Araneae</taxon>
        <taxon>Araneomorphae</taxon>
        <taxon>Entelegynae</taxon>
        <taxon>Araneoidea</taxon>
        <taxon>Nephilidae</taxon>
        <taxon>Nephila</taxon>
    </lineage>
</organism>
<dbReference type="EMBL" id="BMAW01062900">
    <property type="protein sequence ID" value="GFT37832.1"/>
    <property type="molecule type" value="Genomic_DNA"/>
</dbReference>
<dbReference type="Proteomes" id="UP000887013">
    <property type="component" value="Unassembled WGS sequence"/>
</dbReference>
<dbReference type="AlphaFoldDB" id="A0A8X6TRX6"/>
<comment type="caution">
    <text evidence="1">The sequence shown here is derived from an EMBL/GenBank/DDBJ whole genome shotgun (WGS) entry which is preliminary data.</text>
</comment>
<dbReference type="OrthoDB" id="5919228at2759"/>
<name>A0A8X6TRX6_NEPPI</name>
<protein>
    <submittedName>
        <fullName evidence="1">Uncharacterized protein</fullName>
    </submittedName>
</protein>
<proteinExistence type="predicted"/>
<sequence length="57" mass="6326">IENYSSGAWKRKEAVVSMEQNLKLTKRLDKGEAIQKVSDDFGVGLATKGSQKKSELK</sequence>
<keyword evidence="2" id="KW-1185">Reference proteome</keyword>
<gene>
    <name evidence="1" type="ORF">NPIL_627771</name>
</gene>
<feature type="non-terminal residue" evidence="1">
    <location>
        <position position="1"/>
    </location>
</feature>